<protein>
    <submittedName>
        <fullName evidence="2">Uncharacterized protein</fullName>
    </submittedName>
</protein>
<dbReference type="EMBL" id="CP119321">
    <property type="protein sequence ID" value="WEK13704.1"/>
    <property type="molecule type" value="Genomic_DNA"/>
</dbReference>
<feature type="transmembrane region" description="Helical" evidence="1">
    <location>
        <begin position="44"/>
        <end position="63"/>
    </location>
</feature>
<keyword evidence="1" id="KW-0812">Transmembrane</keyword>
<reference evidence="2" key="1">
    <citation type="submission" date="2023-03" db="EMBL/GenBank/DDBJ databases">
        <title>Andean soil-derived lignocellulolytic bacterial consortium as a source of novel taxa and putative plastic-active enzymes.</title>
        <authorList>
            <person name="Diaz-Garcia L."/>
            <person name="Chuvochina M."/>
            <person name="Feuerriegel G."/>
            <person name="Bunk B."/>
            <person name="Sproer C."/>
            <person name="Streit W.R."/>
            <person name="Rodriguez L.M."/>
            <person name="Overmann J."/>
            <person name="Jimenez D.J."/>
        </authorList>
    </citation>
    <scope>NUCLEOTIDE SEQUENCE</scope>
    <source>
        <strain evidence="2">MAG 4610</strain>
    </source>
</reference>
<name>A0AAJ5W0M1_9MICO</name>
<feature type="transmembrane region" description="Helical" evidence="1">
    <location>
        <begin position="75"/>
        <end position="100"/>
    </location>
</feature>
<evidence type="ECO:0000313" key="2">
    <source>
        <dbReference type="EMBL" id="WEK13704.1"/>
    </source>
</evidence>
<evidence type="ECO:0000256" key="1">
    <source>
        <dbReference type="SAM" id="Phobius"/>
    </source>
</evidence>
<dbReference type="AlphaFoldDB" id="A0AAJ5W0M1"/>
<keyword evidence="1" id="KW-0472">Membrane</keyword>
<sequence length="101" mass="10537">MQILAIINSVWVVLGVALLSTGTNAVFLGYLLLPQAVVVSGVPWLTGLISAAAVLASIVYAAVRRRSPHGVPFEFFAAGTFILTASLIAGPLFLLTMPLLS</sequence>
<evidence type="ECO:0000313" key="3">
    <source>
        <dbReference type="Proteomes" id="UP001213972"/>
    </source>
</evidence>
<proteinExistence type="predicted"/>
<dbReference type="Proteomes" id="UP001213972">
    <property type="component" value="Chromosome"/>
</dbReference>
<accession>A0AAJ5W0M1</accession>
<organism evidence="2 3">
    <name type="scientific">Candidatus Microbacterium phytovorans</name>
    <dbReference type="NCBI Taxonomy" id="3121374"/>
    <lineage>
        <taxon>Bacteria</taxon>
        <taxon>Bacillati</taxon>
        <taxon>Actinomycetota</taxon>
        <taxon>Actinomycetes</taxon>
        <taxon>Micrococcales</taxon>
        <taxon>Microbacteriaceae</taxon>
        <taxon>Microbacterium</taxon>
    </lineage>
</organism>
<feature type="transmembrane region" description="Helical" evidence="1">
    <location>
        <begin position="12"/>
        <end position="32"/>
    </location>
</feature>
<gene>
    <name evidence="2" type="ORF">P0Y48_00400</name>
</gene>
<keyword evidence="1" id="KW-1133">Transmembrane helix</keyword>